<dbReference type="CDD" id="cd12914">
    <property type="entry name" value="PDC1_DGC_like"/>
    <property type="match status" value="1"/>
</dbReference>
<keyword evidence="6" id="KW-0597">Phosphoprotein</keyword>
<dbReference type="CDD" id="cd06225">
    <property type="entry name" value="HAMP"/>
    <property type="match status" value="1"/>
</dbReference>
<gene>
    <name evidence="22" type="ORF">JKG68_17635</name>
</gene>
<keyword evidence="10" id="KW-0808">Transferase</keyword>
<evidence type="ECO:0000256" key="17">
    <source>
        <dbReference type="ARBA" id="ARBA00023170"/>
    </source>
</evidence>
<dbReference type="InterPro" id="IPR001610">
    <property type="entry name" value="PAC"/>
</dbReference>
<evidence type="ECO:0000256" key="2">
    <source>
        <dbReference type="ARBA" id="ARBA00004370"/>
    </source>
</evidence>
<keyword evidence="18" id="KW-0472">Membrane</keyword>
<comment type="catalytic activity">
    <reaction evidence="1">
        <text>ATP + protein L-histidine = ADP + protein N-phospho-L-histidine.</text>
        <dbReference type="EC" id="2.7.13.3"/>
    </reaction>
</comment>
<evidence type="ECO:0000256" key="1">
    <source>
        <dbReference type="ARBA" id="ARBA00000085"/>
    </source>
</evidence>
<feature type="domain" description="PAC" evidence="20">
    <location>
        <begin position="438"/>
        <end position="490"/>
    </location>
</feature>
<feature type="domain" description="Phytochrome chromophore attachment site" evidence="19">
    <location>
        <begin position="585"/>
        <end position="637"/>
    </location>
</feature>
<dbReference type="SUPFAM" id="SSF55781">
    <property type="entry name" value="GAF domain-like"/>
    <property type="match status" value="1"/>
</dbReference>
<dbReference type="Gene3D" id="3.30.450.20">
    <property type="entry name" value="PAS domain"/>
    <property type="match status" value="3"/>
</dbReference>
<dbReference type="InterPro" id="IPR036890">
    <property type="entry name" value="HATPase_C_sf"/>
</dbReference>
<keyword evidence="23" id="KW-1185">Reference proteome</keyword>
<evidence type="ECO:0000256" key="14">
    <source>
        <dbReference type="ARBA" id="ARBA00022840"/>
    </source>
</evidence>
<protein>
    <recommendedName>
        <fullName evidence="4">Blue-light-activated histidine kinase</fullName>
        <ecNumber evidence="3">2.7.13.3</ecNumber>
    </recommendedName>
</protein>
<dbReference type="Pfam" id="PF07536">
    <property type="entry name" value="HWE_HK"/>
    <property type="match status" value="1"/>
</dbReference>
<dbReference type="SMART" id="SM00304">
    <property type="entry name" value="HAMP"/>
    <property type="match status" value="1"/>
</dbReference>
<dbReference type="InterPro" id="IPR013655">
    <property type="entry name" value="PAS_fold_3"/>
</dbReference>
<dbReference type="GO" id="GO:0007165">
    <property type="term" value="P:signal transduction"/>
    <property type="evidence" value="ECO:0007669"/>
    <property type="project" value="InterPro"/>
</dbReference>
<dbReference type="CDD" id="cd00130">
    <property type="entry name" value="PAS"/>
    <property type="match status" value="1"/>
</dbReference>
<dbReference type="InterPro" id="IPR000700">
    <property type="entry name" value="PAS-assoc_C"/>
</dbReference>
<evidence type="ECO:0000256" key="9">
    <source>
        <dbReference type="ARBA" id="ARBA00022643"/>
    </source>
</evidence>
<feature type="transmembrane region" description="Helical" evidence="18">
    <location>
        <begin position="6"/>
        <end position="24"/>
    </location>
</feature>
<dbReference type="GO" id="GO:0009881">
    <property type="term" value="F:photoreceptor activity"/>
    <property type="evidence" value="ECO:0007669"/>
    <property type="project" value="UniProtKB-KW"/>
</dbReference>
<proteinExistence type="predicted"/>
<dbReference type="AlphaFoldDB" id="A0A936ZH49"/>
<reference evidence="22" key="1">
    <citation type="submission" date="2021-01" db="EMBL/GenBank/DDBJ databases">
        <title>Microvirga sp.</title>
        <authorList>
            <person name="Kim M.K."/>
        </authorList>
    </citation>
    <scope>NUCLEOTIDE SEQUENCE</scope>
    <source>
        <strain evidence="22">5420S-16</strain>
    </source>
</reference>
<evidence type="ECO:0000259" key="19">
    <source>
        <dbReference type="PROSITE" id="PS50046"/>
    </source>
</evidence>
<dbReference type="SMART" id="SM00911">
    <property type="entry name" value="HWE_HK"/>
    <property type="match status" value="1"/>
</dbReference>
<keyword evidence="7" id="KW-0716">Sensory transduction</keyword>
<evidence type="ECO:0000256" key="18">
    <source>
        <dbReference type="SAM" id="Phobius"/>
    </source>
</evidence>
<evidence type="ECO:0000256" key="5">
    <source>
        <dbReference type="ARBA" id="ARBA00022543"/>
    </source>
</evidence>
<dbReference type="InterPro" id="IPR003660">
    <property type="entry name" value="HAMP_dom"/>
</dbReference>
<evidence type="ECO:0000256" key="8">
    <source>
        <dbReference type="ARBA" id="ARBA00022630"/>
    </source>
</evidence>
<evidence type="ECO:0000256" key="16">
    <source>
        <dbReference type="ARBA" id="ARBA00023026"/>
    </source>
</evidence>
<feature type="transmembrane region" description="Helical" evidence="18">
    <location>
        <begin position="277"/>
        <end position="299"/>
    </location>
</feature>
<keyword evidence="17" id="KW-0675">Receptor</keyword>
<dbReference type="SUPFAM" id="SSF158472">
    <property type="entry name" value="HAMP domain-like"/>
    <property type="match status" value="1"/>
</dbReference>
<dbReference type="Pfam" id="PF08447">
    <property type="entry name" value="PAS_3"/>
    <property type="match status" value="1"/>
</dbReference>
<evidence type="ECO:0000256" key="11">
    <source>
        <dbReference type="ARBA" id="ARBA00022737"/>
    </source>
</evidence>
<organism evidence="22 23">
    <name type="scientific">Microvirga aerilata</name>
    <dbReference type="NCBI Taxonomy" id="670292"/>
    <lineage>
        <taxon>Bacteria</taxon>
        <taxon>Pseudomonadati</taxon>
        <taxon>Pseudomonadota</taxon>
        <taxon>Alphaproteobacteria</taxon>
        <taxon>Hyphomicrobiales</taxon>
        <taxon>Methylobacteriaceae</taxon>
        <taxon>Microvirga</taxon>
    </lineage>
</organism>
<dbReference type="Pfam" id="PF01590">
    <property type="entry name" value="GAF"/>
    <property type="match status" value="1"/>
</dbReference>
<dbReference type="PANTHER" id="PTHR41523:SF7">
    <property type="entry name" value="HISTIDINE KINASE"/>
    <property type="match status" value="1"/>
</dbReference>
<keyword evidence="14" id="KW-0067">ATP-binding</keyword>
<evidence type="ECO:0000313" key="22">
    <source>
        <dbReference type="EMBL" id="MBL0405785.1"/>
    </source>
</evidence>
<dbReference type="InterPro" id="IPR029016">
    <property type="entry name" value="GAF-like_dom_sf"/>
</dbReference>
<keyword evidence="8" id="KW-0285">Flavoprotein</keyword>
<dbReference type="Proteomes" id="UP000605848">
    <property type="component" value="Unassembled WGS sequence"/>
</dbReference>
<dbReference type="EC" id="2.7.13.3" evidence="3"/>
<dbReference type="Gene3D" id="3.30.565.10">
    <property type="entry name" value="Histidine kinase-like ATPase, C-terminal domain"/>
    <property type="match status" value="1"/>
</dbReference>
<dbReference type="Gene3D" id="3.30.450.40">
    <property type="match status" value="1"/>
</dbReference>
<dbReference type="InterPro" id="IPR011102">
    <property type="entry name" value="Sig_transdc_His_kinase_HWE"/>
</dbReference>
<dbReference type="InterPro" id="IPR016132">
    <property type="entry name" value="Phyto_chromo_attachment"/>
</dbReference>
<dbReference type="SMART" id="SM00065">
    <property type="entry name" value="GAF"/>
    <property type="match status" value="1"/>
</dbReference>
<comment type="caution">
    <text evidence="22">The sequence shown here is derived from an EMBL/GenBank/DDBJ whole genome shotgun (WGS) entry which is preliminary data.</text>
</comment>
<evidence type="ECO:0000256" key="10">
    <source>
        <dbReference type="ARBA" id="ARBA00022679"/>
    </source>
</evidence>
<dbReference type="PROSITE" id="PS50046">
    <property type="entry name" value="PHYTOCHROME_2"/>
    <property type="match status" value="1"/>
</dbReference>
<name>A0A936ZH49_9HYPH</name>
<dbReference type="Pfam" id="PF00672">
    <property type="entry name" value="HAMP"/>
    <property type="match status" value="1"/>
</dbReference>
<evidence type="ECO:0000259" key="20">
    <source>
        <dbReference type="PROSITE" id="PS50113"/>
    </source>
</evidence>
<keyword evidence="18" id="KW-0812">Transmembrane</keyword>
<evidence type="ECO:0000256" key="7">
    <source>
        <dbReference type="ARBA" id="ARBA00022606"/>
    </source>
</evidence>
<dbReference type="EMBL" id="JAEQMY010000027">
    <property type="protein sequence ID" value="MBL0405785.1"/>
    <property type="molecule type" value="Genomic_DNA"/>
</dbReference>
<evidence type="ECO:0000256" key="6">
    <source>
        <dbReference type="ARBA" id="ARBA00022553"/>
    </source>
</evidence>
<keyword evidence="13" id="KW-0418">Kinase</keyword>
<keyword evidence="16" id="KW-0843">Virulence</keyword>
<evidence type="ECO:0000256" key="4">
    <source>
        <dbReference type="ARBA" id="ARBA00021740"/>
    </source>
</evidence>
<keyword evidence="15" id="KW-0157">Chromophore</keyword>
<keyword evidence="12" id="KW-0547">Nucleotide-binding</keyword>
<feature type="domain" description="HAMP" evidence="21">
    <location>
        <begin position="297"/>
        <end position="350"/>
    </location>
</feature>
<dbReference type="GO" id="GO:0005524">
    <property type="term" value="F:ATP binding"/>
    <property type="evidence" value="ECO:0007669"/>
    <property type="project" value="UniProtKB-KW"/>
</dbReference>
<accession>A0A936ZH49</accession>
<dbReference type="PROSITE" id="PS50113">
    <property type="entry name" value="PAC"/>
    <property type="match status" value="1"/>
</dbReference>
<dbReference type="GO" id="GO:0016020">
    <property type="term" value="C:membrane"/>
    <property type="evidence" value="ECO:0007669"/>
    <property type="project" value="UniProtKB-SubCell"/>
</dbReference>
<comment type="subcellular location">
    <subcellularLocation>
        <location evidence="2">Membrane</location>
    </subcellularLocation>
</comment>
<evidence type="ECO:0000313" key="23">
    <source>
        <dbReference type="Proteomes" id="UP000605848"/>
    </source>
</evidence>
<evidence type="ECO:0000256" key="12">
    <source>
        <dbReference type="ARBA" id="ARBA00022741"/>
    </source>
</evidence>
<evidence type="ECO:0000259" key="21">
    <source>
        <dbReference type="PROSITE" id="PS50885"/>
    </source>
</evidence>
<dbReference type="SMART" id="SM00086">
    <property type="entry name" value="PAC"/>
    <property type="match status" value="1"/>
</dbReference>
<dbReference type="InterPro" id="IPR000014">
    <property type="entry name" value="PAS"/>
</dbReference>
<keyword evidence="11" id="KW-0677">Repeat</keyword>
<dbReference type="GO" id="GO:0004673">
    <property type="term" value="F:protein histidine kinase activity"/>
    <property type="evidence" value="ECO:0007669"/>
    <property type="project" value="UniProtKB-EC"/>
</dbReference>
<dbReference type="SUPFAM" id="SSF55785">
    <property type="entry name" value="PYP-like sensor domain (PAS domain)"/>
    <property type="match status" value="1"/>
</dbReference>
<sequence>MSLLTRLYLLVAFAAAPAFGLVLYNDWQLRQAAEARIEADALRYARLVSSELDRIFSGVRSTLGAAAKAPVLQELREAECARYLSALANDHPYLSRLGVIRADGQGACGLQVRVDPATSPSLRAALGTSNSYLGEYTVGRGSAAPILPFAERIEDAGGRPVGVIASGLRLDWLGDYFAEKAKEFPPATSLTIVDRNGTILVRLPNRDRVGTSLTHYPQLRAQSGGTLKSEAANTADSVARILGFTAINEVPEGVGVAVGLSQEVVLAPIREATRRNLLLMAVTAALAMGAAWLGGRAFLQRPISALMSVAERLQAGDFSARTSVAGAGSELARLGSTFNTMASELASREQEREDAAKALRESEERLLIAQSAARIGVWDWDFASDRITWSRQMYELFGLDAGKDAADPYGAWLRILHPEDREGADHTTRGWKDQPGPFADEFRIIQPDDRVRWILVRGQTMPDEAGIPRRMVGANLDITEIKDQELREIFLLTLVDRIRDIGKPGELLQTVAELLGAQLKGSCVGYSEINEGEAWATVLAAWRRDGLQGDRQRYPTSSFGNAFAELKAGRTFVVDDARADERVACARAAYEAVVAIASITVPLVRDGRFRGFLFVHQDMPRRWTASERELCEEVAERTWGALERVRGDARRRLLINELNHRVKNTLATVQSIAAQAFRSSGRQEDARETFEARLFALSKTHDVLTRENWDGGDLQEIVTEAVAPFGSWDRTRFMVQGPPVRLTPSVALSLAMTLHELSTNAVKYGALSALDGKVTIIWGVGEDPEGSRLRLTWHESGGPTVSTPLRKGFGSRLIERSLTREHGGEVQVSYPASGLVCEIAITLPKEVAAPGVTEAPVPEDVHLITG</sequence>
<keyword evidence="5" id="KW-0600">Photoreceptor protein</keyword>
<keyword evidence="9" id="KW-0288">FMN</keyword>
<dbReference type="InterPro" id="IPR003018">
    <property type="entry name" value="GAF"/>
</dbReference>
<evidence type="ECO:0000256" key="3">
    <source>
        <dbReference type="ARBA" id="ARBA00012438"/>
    </source>
</evidence>
<dbReference type="RefSeq" id="WP_202062160.1">
    <property type="nucleotide sequence ID" value="NZ_JAEQMY010000027.1"/>
</dbReference>
<dbReference type="PANTHER" id="PTHR41523">
    <property type="entry name" value="TWO-COMPONENT SYSTEM SENSOR PROTEIN"/>
    <property type="match status" value="1"/>
</dbReference>
<evidence type="ECO:0000256" key="15">
    <source>
        <dbReference type="ARBA" id="ARBA00022991"/>
    </source>
</evidence>
<evidence type="ECO:0000256" key="13">
    <source>
        <dbReference type="ARBA" id="ARBA00022777"/>
    </source>
</evidence>
<dbReference type="Gene3D" id="6.10.340.10">
    <property type="match status" value="1"/>
</dbReference>
<dbReference type="PROSITE" id="PS50885">
    <property type="entry name" value="HAMP"/>
    <property type="match status" value="1"/>
</dbReference>
<keyword evidence="18" id="KW-1133">Transmembrane helix</keyword>
<dbReference type="InterPro" id="IPR035965">
    <property type="entry name" value="PAS-like_dom_sf"/>
</dbReference>